<dbReference type="EMBL" id="MEIA01000326">
    <property type="protein sequence ID" value="OJF11456.1"/>
    <property type="molecule type" value="Genomic_DNA"/>
</dbReference>
<dbReference type="RefSeq" id="WP_071808025.1">
    <property type="nucleotide sequence ID" value="NZ_MEIA01000326.1"/>
</dbReference>
<gene>
    <name evidence="1" type="ORF">BG844_26165</name>
</gene>
<dbReference type="Proteomes" id="UP000182486">
    <property type="component" value="Unassembled WGS sequence"/>
</dbReference>
<protein>
    <submittedName>
        <fullName evidence="1">Uncharacterized protein</fullName>
    </submittedName>
</protein>
<name>A0A1K0FFE7_9ACTN</name>
<sequence>MRVLFDAEMPVHYGFIWLSSVEDLPDLMETRAGQRNGLCGAAVPGVLSMVTGLHTGRVPFVVQWHDTAPELDADWEDVVEVPFSPESTDLGLSSFQDGFDVTLPAAGSLRARFCATGMDEAHRQDTLMDEATIDRYLLALWPADPAPDEIVRQTSDIAAYWHQEA</sequence>
<comment type="caution">
    <text evidence="1">The sequence shown here is derived from an EMBL/GenBank/DDBJ whole genome shotgun (WGS) entry which is preliminary data.</text>
</comment>
<evidence type="ECO:0000313" key="1">
    <source>
        <dbReference type="EMBL" id="OJF11456.1"/>
    </source>
</evidence>
<keyword evidence="2" id="KW-1185">Reference proteome</keyword>
<evidence type="ECO:0000313" key="2">
    <source>
        <dbReference type="Proteomes" id="UP000182486"/>
    </source>
</evidence>
<accession>A0A1K0FFE7</accession>
<proteinExistence type="predicted"/>
<reference evidence="1 2" key="1">
    <citation type="submission" date="2016-09" db="EMBL/GenBank/DDBJ databases">
        <title>Couchioplanes caeruleus draft genome sequence.</title>
        <authorList>
            <person name="Sheehan J."/>
            <person name="Caffrey P."/>
        </authorList>
    </citation>
    <scope>NUCLEOTIDE SEQUENCE [LARGE SCALE GENOMIC DNA]</scope>
    <source>
        <strain evidence="1 2">DSM 43634</strain>
    </source>
</reference>
<dbReference type="AlphaFoldDB" id="A0A1K0FFE7"/>
<organism evidence="1 2">
    <name type="scientific">Couchioplanes caeruleus subsp. caeruleus</name>
    <dbReference type="NCBI Taxonomy" id="56427"/>
    <lineage>
        <taxon>Bacteria</taxon>
        <taxon>Bacillati</taxon>
        <taxon>Actinomycetota</taxon>
        <taxon>Actinomycetes</taxon>
        <taxon>Micromonosporales</taxon>
        <taxon>Micromonosporaceae</taxon>
        <taxon>Couchioplanes</taxon>
    </lineage>
</organism>